<feature type="binding site" evidence="12">
    <location>
        <position position="13"/>
    </location>
    <ligand>
        <name>a divalent metal cation</name>
        <dbReference type="ChEBI" id="CHEBI:60240"/>
    </ligand>
</feature>
<dbReference type="InterPro" id="IPR001352">
    <property type="entry name" value="RNase_HII/HIII"/>
</dbReference>
<dbReference type="PROSITE" id="PS51975">
    <property type="entry name" value="RNASE_H_2"/>
    <property type="match status" value="1"/>
</dbReference>
<comment type="catalytic activity">
    <reaction evidence="1 12 13">
        <text>Endonucleolytic cleavage to 5'-phosphomonoester.</text>
        <dbReference type="EC" id="3.1.26.4"/>
    </reaction>
</comment>
<proteinExistence type="inferred from homology"/>
<evidence type="ECO:0000256" key="5">
    <source>
        <dbReference type="ARBA" id="ARBA00008378"/>
    </source>
</evidence>
<dbReference type="InterPro" id="IPR012337">
    <property type="entry name" value="RNaseH-like_sf"/>
</dbReference>
<comment type="similarity">
    <text evidence="5">Belongs to the RNase HII family. RnhC subfamily.</text>
</comment>
<reference evidence="16" key="1">
    <citation type="submission" date="2023-12" db="EMBL/GenBank/DDBJ databases">
        <title>Novel isolates from deep terrestrial aquifers shed light on the physiology and ecology of the class Limnochordia.</title>
        <authorList>
            <person name="Karnachuk O.V."/>
            <person name="Lukina A.P."/>
            <person name="Avakyan M.R."/>
            <person name="Kadnikov V."/>
            <person name="Begmatov S."/>
            <person name="Beletsky A.V."/>
            <person name="Mardanov A.V."/>
            <person name="Ravin N.V."/>
        </authorList>
    </citation>
    <scope>NUCLEOTIDE SEQUENCE [LARGE SCALE GENOMIC DNA]</scope>
    <source>
        <strain evidence="16">LN</strain>
    </source>
</reference>
<dbReference type="PANTHER" id="PTHR10954:SF23">
    <property type="entry name" value="RIBONUCLEASE"/>
    <property type="match status" value="1"/>
</dbReference>
<evidence type="ECO:0000256" key="9">
    <source>
        <dbReference type="ARBA" id="ARBA00022759"/>
    </source>
</evidence>
<dbReference type="EC" id="3.1.26.4" evidence="13"/>
<dbReference type="Pfam" id="PF01351">
    <property type="entry name" value="RNase_HII"/>
    <property type="match status" value="1"/>
</dbReference>
<name>A0ABZ1BT89_9FIRM</name>
<dbReference type="EMBL" id="CP141614">
    <property type="protein sequence ID" value="WRP15352.1"/>
    <property type="molecule type" value="Genomic_DNA"/>
</dbReference>
<evidence type="ECO:0000256" key="13">
    <source>
        <dbReference type="RuleBase" id="RU003515"/>
    </source>
</evidence>
<dbReference type="PANTHER" id="PTHR10954">
    <property type="entry name" value="RIBONUCLEASE H2 SUBUNIT A"/>
    <property type="match status" value="1"/>
</dbReference>
<comment type="subcellular location">
    <subcellularLocation>
        <location evidence="4">Cytoplasm</location>
    </subcellularLocation>
</comment>
<dbReference type="CDD" id="cd06590">
    <property type="entry name" value="RNase_HII_bacteria_HIII_like"/>
    <property type="match status" value="1"/>
</dbReference>
<keyword evidence="9 12" id="KW-0255">Endonuclease</keyword>
<dbReference type="InterPro" id="IPR036397">
    <property type="entry name" value="RNaseH_sf"/>
</dbReference>
<dbReference type="InterPro" id="IPR024567">
    <property type="entry name" value="RNase_HII/HIII_dom"/>
</dbReference>
<evidence type="ECO:0000256" key="11">
    <source>
        <dbReference type="ARBA" id="ARBA00022842"/>
    </source>
</evidence>
<evidence type="ECO:0000256" key="1">
    <source>
        <dbReference type="ARBA" id="ARBA00000077"/>
    </source>
</evidence>
<dbReference type="InterPro" id="IPR004641">
    <property type="entry name" value="RNase_HIII"/>
</dbReference>
<evidence type="ECO:0000313" key="16">
    <source>
        <dbReference type="Proteomes" id="UP001333102"/>
    </source>
</evidence>
<dbReference type="SUPFAM" id="SSF53098">
    <property type="entry name" value="Ribonuclease H-like"/>
    <property type="match status" value="1"/>
</dbReference>
<gene>
    <name evidence="15" type="primary">rnhC</name>
    <name evidence="15" type="ORF">VLY81_04080</name>
</gene>
<dbReference type="Proteomes" id="UP001333102">
    <property type="component" value="Chromosome"/>
</dbReference>
<accession>A0ABZ1BT89</accession>
<keyword evidence="10 12" id="KW-0378">Hydrolase</keyword>
<comment type="cofactor">
    <cofactor evidence="2">
        <name>Mg(2+)</name>
        <dbReference type="ChEBI" id="CHEBI:18420"/>
    </cofactor>
</comment>
<evidence type="ECO:0000256" key="12">
    <source>
        <dbReference type="PROSITE-ProRule" id="PRU01319"/>
    </source>
</evidence>
<feature type="binding site" evidence="12">
    <location>
        <position position="115"/>
    </location>
    <ligand>
        <name>a divalent metal cation</name>
        <dbReference type="ChEBI" id="CHEBI:60240"/>
    </ligand>
</feature>
<evidence type="ECO:0000313" key="15">
    <source>
        <dbReference type="EMBL" id="WRP15352.1"/>
    </source>
</evidence>
<organism evidence="15 16">
    <name type="scientific">Geochorda subterranea</name>
    <dbReference type="NCBI Taxonomy" id="3109564"/>
    <lineage>
        <taxon>Bacteria</taxon>
        <taxon>Bacillati</taxon>
        <taxon>Bacillota</taxon>
        <taxon>Limnochordia</taxon>
        <taxon>Limnochordales</taxon>
        <taxon>Geochordaceae</taxon>
        <taxon>Geochorda</taxon>
    </lineage>
</organism>
<evidence type="ECO:0000256" key="4">
    <source>
        <dbReference type="ARBA" id="ARBA00004496"/>
    </source>
</evidence>
<evidence type="ECO:0000256" key="7">
    <source>
        <dbReference type="ARBA" id="ARBA00022722"/>
    </source>
</evidence>
<dbReference type="Gene3D" id="3.30.420.10">
    <property type="entry name" value="Ribonuclease H-like superfamily/Ribonuclease H"/>
    <property type="match status" value="1"/>
</dbReference>
<evidence type="ECO:0000256" key="2">
    <source>
        <dbReference type="ARBA" id="ARBA00001946"/>
    </source>
</evidence>
<protein>
    <recommendedName>
        <fullName evidence="13">Ribonuclease</fullName>
        <ecNumber evidence="13">3.1.26.4</ecNumber>
    </recommendedName>
</protein>
<feature type="domain" description="RNase H type-2" evidence="14">
    <location>
        <begin position="6"/>
        <end position="219"/>
    </location>
</feature>
<keyword evidence="8 12" id="KW-0479">Metal-binding</keyword>
<keyword evidence="6" id="KW-0963">Cytoplasm</keyword>
<keyword evidence="11" id="KW-0460">Magnesium</keyword>
<dbReference type="NCBIfam" id="TIGR00716">
    <property type="entry name" value="rnhC"/>
    <property type="match status" value="1"/>
</dbReference>
<dbReference type="RefSeq" id="WP_324669754.1">
    <property type="nucleotide sequence ID" value="NZ_CP141614.1"/>
</dbReference>
<evidence type="ECO:0000256" key="8">
    <source>
        <dbReference type="ARBA" id="ARBA00022723"/>
    </source>
</evidence>
<keyword evidence="7 12" id="KW-0540">Nuclease</keyword>
<keyword evidence="16" id="KW-1185">Reference proteome</keyword>
<evidence type="ECO:0000256" key="3">
    <source>
        <dbReference type="ARBA" id="ARBA00004065"/>
    </source>
</evidence>
<sequence>MSGGFVARAGLDESGKGDYFGPLVAVAAAVTEAGAEREMAELGVTDSKRLSDRRCLELAETLARRVPFETVVIGPARYNQLWDRLGNVNRILAWAHARALENLLARVDVTVVLADQFARDPDRLGGALMARGRRVELRQRPRAETADMAVAAASVLARARFLRELERLSRTAGILLPKGATHVEGPARELWRRGGRELLGQFAKLHFAITERVAALEAGGPRPGGEGR</sequence>
<feature type="binding site" evidence="12">
    <location>
        <position position="12"/>
    </location>
    <ligand>
        <name>a divalent metal cation</name>
        <dbReference type="ChEBI" id="CHEBI:60240"/>
    </ligand>
</feature>
<comment type="cofactor">
    <cofactor evidence="12">
        <name>Mn(2+)</name>
        <dbReference type="ChEBI" id="CHEBI:29035"/>
    </cofactor>
    <cofactor evidence="12">
        <name>Mg(2+)</name>
        <dbReference type="ChEBI" id="CHEBI:18420"/>
    </cofactor>
    <text evidence="12">Manganese or magnesium. Binds 1 divalent metal ion per monomer in the absence of substrate. May bind a second metal ion after substrate binding.</text>
</comment>
<evidence type="ECO:0000256" key="10">
    <source>
        <dbReference type="ARBA" id="ARBA00022801"/>
    </source>
</evidence>
<evidence type="ECO:0000259" key="14">
    <source>
        <dbReference type="PROSITE" id="PS51975"/>
    </source>
</evidence>
<comment type="function">
    <text evidence="3 13">Endonuclease that specifically degrades the RNA of RNA-DNA hybrids.</text>
</comment>
<evidence type="ECO:0000256" key="6">
    <source>
        <dbReference type="ARBA" id="ARBA00022490"/>
    </source>
</evidence>